<dbReference type="Proteomes" id="UP000629098">
    <property type="component" value="Unassembled WGS sequence"/>
</dbReference>
<reference evidence="1" key="1">
    <citation type="submission" date="2020-09" db="EMBL/GenBank/DDBJ databases">
        <title>Iningainema tapete sp. nov. (Scytonemataceae, Cyanobacteria) from greenhouses in central Florida (USA) produces two types of nodularin with biosynthetic potential for microcystin-LR and anabaenopeptins.</title>
        <authorList>
            <person name="Berthold D.E."/>
            <person name="Lefler F.W."/>
            <person name="Huang I.-S."/>
            <person name="Abdulla H."/>
            <person name="Zimba P.V."/>
            <person name="Laughinghouse H.D. IV."/>
        </authorList>
    </citation>
    <scope>NUCLEOTIDE SEQUENCE</scope>
    <source>
        <strain evidence="1">BLCCT55</strain>
    </source>
</reference>
<gene>
    <name evidence="1" type="ORF">ICL16_24735</name>
</gene>
<keyword evidence="2" id="KW-1185">Reference proteome</keyword>
<proteinExistence type="predicted"/>
<sequence length="212" mass="24666">MTEKTKNRLSSWSQKHEAFCLENQIPPAAKLLWQWLIIQGIGEETEPDLAEFNDWVKKHRGKGYCRLTLKNALAKLVECRVITLIKQYTWRIVKIVTRPLDWLLPKKNLQKQNEIYASQTSNPQSIENEVNSSSYPHNDAGDKEEILEICNEAGINYPPNKPARIFTYSVEEIKLAIASFFIRGGHEKIRNPQGWLIDCLQWRYWEEIGVAL</sequence>
<accession>A0A8J6XNH7</accession>
<organism evidence="1 2">
    <name type="scientific">Iningainema tapete BLCC-T55</name>
    <dbReference type="NCBI Taxonomy" id="2748662"/>
    <lineage>
        <taxon>Bacteria</taxon>
        <taxon>Bacillati</taxon>
        <taxon>Cyanobacteriota</taxon>
        <taxon>Cyanophyceae</taxon>
        <taxon>Nostocales</taxon>
        <taxon>Scytonemataceae</taxon>
        <taxon>Iningainema tapete</taxon>
    </lineage>
</organism>
<evidence type="ECO:0000313" key="1">
    <source>
        <dbReference type="EMBL" id="MBD2775180.1"/>
    </source>
</evidence>
<dbReference type="EMBL" id="JACXAE010000076">
    <property type="protein sequence ID" value="MBD2775180.1"/>
    <property type="molecule type" value="Genomic_DNA"/>
</dbReference>
<dbReference type="AlphaFoldDB" id="A0A8J6XNH7"/>
<protein>
    <submittedName>
        <fullName evidence="1">Uncharacterized protein</fullName>
    </submittedName>
</protein>
<evidence type="ECO:0000313" key="2">
    <source>
        <dbReference type="Proteomes" id="UP000629098"/>
    </source>
</evidence>
<comment type="caution">
    <text evidence="1">The sequence shown here is derived from an EMBL/GenBank/DDBJ whole genome shotgun (WGS) entry which is preliminary data.</text>
</comment>
<name>A0A8J6XNH7_9CYAN</name>
<dbReference type="RefSeq" id="WP_190833234.1">
    <property type="nucleotide sequence ID" value="NZ_CAWPPI010000076.1"/>
</dbReference>